<dbReference type="Proteomes" id="UP000223968">
    <property type="component" value="Unassembled WGS sequence"/>
</dbReference>
<reference evidence="4 5" key="1">
    <citation type="submission" date="2017-10" db="EMBL/GenBank/DDBJ databases">
        <title>Comparative genomics in systemic dimorphic fungi from Ajellomycetaceae.</title>
        <authorList>
            <person name="Munoz J.F."/>
            <person name="Mcewen J.G."/>
            <person name="Clay O.K."/>
            <person name="Cuomo C.A."/>
        </authorList>
    </citation>
    <scope>NUCLEOTIDE SEQUENCE [LARGE SCALE GENOMIC DNA]</scope>
    <source>
        <strain evidence="4 5">UAMH5409</strain>
    </source>
</reference>
<dbReference type="STRING" id="1447875.A0A2B7Y8R6"/>
<dbReference type="Gene3D" id="3.30.559.10">
    <property type="entry name" value="Chloramphenicol acetyltransferase-like domain"/>
    <property type="match status" value="2"/>
</dbReference>
<keyword evidence="5" id="KW-1185">Reference proteome</keyword>
<accession>A0A2B7Y8R6</accession>
<evidence type="ECO:0000256" key="2">
    <source>
        <dbReference type="ARBA" id="ARBA00023315"/>
    </source>
</evidence>
<comment type="caution">
    <text evidence="4">The sequence shown here is derived from an EMBL/GenBank/DDBJ whole genome shotgun (WGS) entry which is preliminary data.</text>
</comment>
<keyword evidence="1" id="KW-0808">Transferase</keyword>
<evidence type="ECO:0000256" key="3">
    <source>
        <dbReference type="SAM" id="MobiDB-lite"/>
    </source>
</evidence>
<feature type="region of interest" description="Disordered" evidence="3">
    <location>
        <begin position="1"/>
        <end position="35"/>
    </location>
</feature>
<dbReference type="SUPFAM" id="SSF52777">
    <property type="entry name" value="CoA-dependent acyltransferases"/>
    <property type="match status" value="1"/>
</dbReference>
<feature type="compositionally biased region" description="Polar residues" evidence="3">
    <location>
        <begin position="18"/>
        <end position="32"/>
    </location>
</feature>
<evidence type="ECO:0000256" key="1">
    <source>
        <dbReference type="ARBA" id="ARBA00022679"/>
    </source>
</evidence>
<dbReference type="EMBL" id="PDNB01000010">
    <property type="protein sequence ID" value="PGH17489.1"/>
    <property type="molecule type" value="Genomic_DNA"/>
</dbReference>
<name>A0A2B7Y8R6_9EURO</name>
<sequence>MATTVYKHQQSSDEGETNAPTIESPLTQSRSSKPYPFKPYNLTPLDHTLPPCHLFMFFTLKNSGSKGIDALKTGVSRLNAHLPFLTGVMAPSSQAGGKQNVYEVQPASASYLEKHPMLQIEHHPELARLPPNDLLNEKFLPLPFFMPFTEPLPLLRLKANVTKDTITLCLAHLHKAIDGGAVSVILRALAELCKDPNAPLDALPTSPEKEEAARQYMEDFTAKEPGRPSYDLVPLPLDAPLPQEPGLMSISRRYKFSAEKITLLKDACNAVIADAKLIVNPSKPIQLTTNDIITAIIGLCGNRARMLAIPGRKSPPRLIMVANIRKLISLPENYAANALAAIPADYNASWLPDGVAPQGLPATLMKEDVIHLCNLAFSLRKGLNAMTKPYIKGVFTTFYDANDWLALGPNYDSIIVSNLRWMDFFIDFGPLGKVQEYDVPETKIGGISWVLPARNQTGKGLQPFEMRCVLERVAMDQMEKDSLFQWISSE</sequence>
<dbReference type="InterPro" id="IPR051283">
    <property type="entry name" value="Sec_Metabolite_Acyltrans"/>
</dbReference>
<gene>
    <name evidence="4" type="ORF">AJ79_01089</name>
</gene>
<proteinExistence type="predicted"/>
<dbReference type="OrthoDB" id="1862401at2759"/>
<organism evidence="4 5">
    <name type="scientific">Helicocarpus griseus UAMH5409</name>
    <dbReference type="NCBI Taxonomy" id="1447875"/>
    <lineage>
        <taxon>Eukaryota</taxon>
        <taxon>Fungi</taxon>
        <taxon>Dikarya</taxon>
        <taxon>Ascomycota</taxon>
        <taxon>Pezizomycotina</taxon>
        <taxon>Eurotiomycetes</taxon>
        <taxon>Eurotiomycetidae</taxon>
        <taxon>Onygenales</taxon>
        <taxon>Ajellomycetaceae</taxon>
        <taxon>Helicocarpus</taxon>
    </lineage>
</organism>
<evidence type="ECO:0000313" key="4">
    <source>
        <dbReference type="EMBL" id="PGH17489.1"/>
    </source>
</evidence>
<evidence type="ECO:0000313" key="5">
    <source>
        <dbReference type="Proteomes" id="UP000223968"/>
    </source>
</evidence>
<dbReference type="AlphaFoldDB" id="A0A2B7Y8R6"/>
<dbReference type="InterPro" id="IPR023213">
    <property type="entry name" value="CAT-like_dom_sf"/>
</dbReference>
<dbReference type="PANTHER" id="PTHR31896:SF64">
    <property type="entry name" value="TRICHOTHECENE 3-O-ACETYLTRANSFERASE"/>
    <property type="match status" value="1"/>
</dbReference>
<evidence type="ECO:0008006" key="6">
    <source>
        <dbReference type="Google" id="ProtNLM"/>
    </source>
</evidence>
<dbReference type="PANTHER" id="PTHR31896">
    <property type="entry name" value="FAMILY REGULATORY PROTEIN, PUTATIVE (AFU_ORTHOLOGUE AFUA_3G14730)-RELATED"/>
    <property type="match status" value="1"/>
</dbReference>
<protein>
    <recommendedName>
        <fullName evidence="6">O-acetyltransferase</fullName>
    </recommendedName>
</protein>
<dbReference type="GO" id="GO:0016746">
    <property type="term" value="F:acyltransferase activity"/>
    <property type="evidence" value="ECO:0007669"/>
    <property type="project" value="UniProtKB-KW"/>
</dbReference>
<keyword evidence="2" id="KW-0012">Acyltransferase</keyword>